<dbReference type="GO" id="GO:0003908">
    <property type="term" value="F:methylated-DNA-[protein]-cysteine S-methyltransferase activity"/>
    <property type="evidence" value="ECO:0007669"/>
    <property type="project" value="UniProtKB-EC"/>
</dbReference>
<dbReference type="EMBL" id="QEXO01000003">
    <property type="protein sequence ID" value="PWE13719.1"/>
    <property type="molecule type" value="Genomic_DNA"/>
</dbReference>
<dbReference type="FunFam" id="1.10.340.30:FF:000004">
    <property type="entry name" value="DNA-3-methyladenine glycosylase II"/>
    <property type="match status" value="1"/>
</dbReference>
<dbReference type="NCBIfam" id="TIGR00589">
    <property type="entry name" value="ogt"/>
    <property type="match status" value="1"/>
</dbReference>
<gene>
    <name evidence="11" type="ORF">DF183_11115</name>
</gene>
<protein>
    <recommendedName>
        <fullName evidence="10">HhH-GPD domain-containing protein</fullName>
    </recommendedName>
</protein>
<dbReference type="PANTHER" id="PTHR43003">
    <property type="entry name" value="DNA-3-METHYLADENINE GLYCOSYLASE"/>
    <property type="match status" value="1"/>
</dbReference>
<evidence type="ECO:0000256" key="6">
    <source>
        <dbReference type="ARBA" id="ARBA00022679"/>
    </source>
</evidence>
<dbReference type="InterPro" id="IPR051912">
    <property type="entry name" value="Alkylbase_DNA_Glycosylase/TA"/>
</dbReference>
<dbReference type="SUPFAM" id="SSF53155">
    <property type="entry name" value="Methylated DNA-protein cysteine methyltransferase domain"/>
    <property type="match status" value="1"/>
</dbReference>
<dbReference type="AlphaFoldDB" id="A0A2U2BI85"/>
<dbReference type="GO" id="GO:0032259">
    <property type="term" value="P:methylation"/>
    <property type="evidence" value="ECO:0007669"/>
    <property type="project" value="UniProtKB-KW"/>
</dbReference>
<dbReference type="Pfam" id="PF02870">
    <property type="entry name" value="Methyltransf_1N"/>
    <property type="match status" value="1"/>
</dbReference>
<comment type="similarity">
    <text evidence="4">Belongs to the alkylbase DNA glycosidase AlkA family.</text>
</comment>
<reference evidence="11 12" key="2">
    <citation type="submission" date="2018-05" db="EMBL/GenBank/DDBJ databases">
        <authorList>
            <person name="Lanie J.A."/>
            <person name="Ng W.-L."/>
            <person name="Kazmierczak K.M."/>
            <person name="Andrzejewski T.M."/>
            <person name="Davidsen T.M."/>
            <person name="Wayne K.J."/>
            <person name="Tettelin H."/>
            <person name="Glass J.I."/>
            <person name="Rusch D."/>
            <person name="Podicherti R."/>
            <person name="Tsui H.-C.T."/>
            <person name="Winkler M.E."/>
        </authorList>
    </citation>
    <scope>NUCLEOTIDE SEQUENCE [LARGE SCALE GENOMIC DNA]</scope>
    <source>
        <strain evidence="11 12">YBY</strain>
    </source>
</reference>
<organism evidence="11 12">
    <name type="scientific">Alcaligenes faecalis</name>
    <dbReference type="NCBI Taxonomy" id="511"/>
    <lineage>
        <taxon>Bacteria</taxon>
        <taxon>Pseudomonadati</taxon>
        <taxon>Pseudomonadota</taxon>
        <taxon>Betaproteobacteria</taxon>
        <taxon>Burkholderiales</taxon>
        <taxon>Alcaligenaceae</taxon>
        <taxon>Alcaligenes</taxon>
    </lineage>
</organism>
<dbReference type="SUPFAM" id="SSF46767">
    <property type="entry name" value="Methylated DNA-protein cysteine methyltransferase, C-terminal domain"/>
    <property type="match status" value="1"/>
</dbReference>
<evidence type="ECO:0000256" key="9">
    <source>
        <dbReference type="ARBA" id="ARBA00049348"/>
    </source>
</evidence>
<dbReference type="GO" id="GO:0032131">
    <property type="term" value="F:alkylated DNA binding"/>
    <property type="evidence" value="ECO:0007669"/>
    <property type="project" value="TreeGrafter"/>
</dbReference>
<dbReference type="SMART" id="SM00478">
    <property type="entry name" value="ENDO3c"/>
    <property type="match status" value="1"/>
</dbReference>
<dbReference type="Proteomes" id="UP000245216">
    <property type="component" value="Unassembled WGS sequence"/>
</dbReference>
<dbReference type="InterPro" id="IPR014048">
    <property type="entry name" value="MethylDNA_cys_MeTrfase_DNA-bd"/>
</dbReference>
<dbReference type="PROSITE" id="PS00374">
    <property type="entry name" value="MGMT"/>
    <property type="match status" value="1"/>
</dbReference>
<dbReference type="FunFam" id="1.10.10.10:FF:000214">
    <property type="entry name" value="Methylated-DNA--protein-cysteine methyltransferase"/>
    <property type="match status" value="1"/>
</dbReference>
<keyword evidence="6" id="KW-0808">Transferase</keyword>
<comment type="catalytic activity">
    <reaction evidence="9">
        <text>a 6-O-methyl-2'-deoxyguanosine in DNA + L-cysteinyl-[protein] = S-methyl-L-cysteinyl-[protein] + a 2'-deoxyguanosine in DNA</text>
        <dbReference type="Rhea" id="RHEA:24000"/>
        <dbReference type="Rhea" id="RHEA-COMP:10131"/>
        <dbReference type="Rhea" id="RHEA-COMP:10132"/>
        <dbReference type="Rhea" id="RHEA-COMP:11367"/>
        <dbReference type="Rhea" id="RHEA-COMP:11368"/>
        <dbReference type="ChEBI" id="CHEBI:29950"/>
        <dbReference type="ChEBI" id="CHEBI:82612"/>
        <dbReference type="ChEBI" id="CHEBI:85445"/>
        <dbReference type="ChEBI" id="CHEBI:85448"/>
        <dbReference type="EC" id="2.1.1.63"/>
    </reaction>
</comment>
<evidence type="ECO:0000313" key="11">
    <source>
        <dbReference type="EMBL" id="PWE13719.1"/>
    </source>
</evidence>
<dbReference type="GO" id="GO:0008725">
    <property type="term" value="F:DNA-3-methyladenine glycosylase activity"/>
    <property type="evidence" value="ECO:0007669"/>
    <property type="project" value="TreeGrafter"/>
</dbReference>
<evidence type="ECO:0000256" key="3">
    <source>
        <dbReference type="ARBA" id="ARBA00008711"/>
    </source>
</evidence>
<dbReference type="InterPro" id="IPR036631">
    <property type="entry name" value="MGMT_N_sf"/>
</dbReference>
<dbReference type="InterPro" id="IPR036388">
    <property type="entry name" value="WH-like_DNA-bd_sf"/>
</dbReference>
<dbReference type="Gene3D" id="1.10.340.30">
    <property type="entry name" value="Hypothetical protein, domain 2"/>
    <property type="match status" value="1"/>
</dbReference>
<evidence type="ECO:0000256" key="4">
    <source>
        <dbReference type="ARBA" id="ARBA00010817"/>
    </source>
</evidence>
<evidence type="ECO:0000256" key="5">
    <source>
        <dbReference type="ARBA" id="ARBA00022603"/>
    </source>
</evidence>
<dbReference type="Pfam" id="PF01035">
    <property type="entry name" value="DNA_binding_1"/>
    <property type="match status" value="1"/>
</dbReference>
<dbReference type="InterPro" id="IPR011257">
    <property type="entry name" value="DNA_glycosylase"/>
</dbReference>
<dbReference type="PANTHER" id="PTHR43003:SF5">
    <property type="entry name" value="DNA-3-METHYLADENINE GLYCOSYLASE"/>
    <property type="match status" value="1"/>
</dbReference>
<dbReference type="Gene3D" id="3.30.160.70">
    <property type="entry name" value="Methylated DNA-protein cysteine methyltransferase domain"/>
    <property type="match status" value="1"/>
</dbReference>
<dbReference type="InterPro" id="IPR003265">
    <property type="entry name" value="HhH-GPD_domain"/>
</dbReference>
<dbReference type="GO" id="GO:0006307">
    <property type="term" value="P:DNA alkylation repair"/>
    <property type="evidence" value="ECO:0007669"/>
    <property type="project" value="TreeGrafter"/>
</dbReference>
<evidence type="ECO:0000256" key="7">
    <source>
        <dbReference type="ARBA" id="ARBA00022763"/>
    </source>
</evidence>
<evidence type="ECO:0000256" key="8">
    <source>
        <dbReference type="ARBA" id="ARBA00023204"/>
    </source>
</evidence>
<dbReference type="Pfam" id="PF00730">
    <property type="entry name" value="HhH-GPD"/>
    <property type="match status" value="1"/>
</dbReference>
<dbReference type="Gene3D" id="1.10.1670.40">
    <property type="match status" value="1"/>
</dbReference>
<comment type="catalytic activity">
    <reaction evidence="1">
        <text>Hydrolysis of alkylated DNA, releasing 3-methyladenine, 3-methylguanine, 7-methylguanine and 7-methyladenine.</text>
        <dbReference type="EC" id="3.2.2.21"/>
    </reaction>
</comment>
<name>A0A2U2BI85_ALCFA</name>
<dbReference type="CDD" id="cd00056">
    <property type="entry name" value="ENDO3c"/>
    <property type="match status" value="1"/>
</dbReference>
<keyword evidence="8" id="KW-0234">DNA repair</keyword>
<dbReference type="GO" id="GO:0006285">
    <property type="term" value="P:base-excision repair, AP site formation"/>
    <property type="evidence" value="ECO:0007669"/>
    <property type="project" value="TreeGrafter"/>
</dbReference>
<comment type="caution">
    <text evidence="11">The sequence shown here is derived from an EMBL/GenBank/DDBJ whole genome shotgun (WGS) entry which is preliminary data.</text>
</comment>
<sequence>MKNLGHAQVFFHSEFKSKNQGVLSLHRLYTGLITHQQATVMTRLPSKPDPASRYREAEQFLAALDPDWQALVVHVGPCIHQPRPERDPYEALIRSVVYQQLHTRAAERILQRLIDIYPHGHCPTPEEVLATPYETLRACGLSGAKANSILGLAQARLDGIIPDQATALQMPDEDLIKQLTTLRGIGRWTVEMMMMYTLEHEDILPADDFGVREGYRHLKRLDKAPSARALRDIGQAWAPYRSVASWYLWRMPKQAPATAPAPNAVHRSPRVQAKAPRQQGPGSPIRFAITQSSLGVLMVAESDRGICAISLGDDAQVLLEQLQDRFKTAELIRADSLLKQRVVQVLAMVEDSARDLDLPLDIQGTAFQQRVWEFLRHIPAGQTLSYTEIAERLGMPKGARAVARACASNILAIAIPCHRVLRQSGDLAGYRWGLERKKTLLERERAQDRFYQQV</sequence>
<dbReference type="GO" id="GO:0043916">
    <property type="term" value="F:DNA-7-methylguanine glycosylase activity"/>
    <property type="evidence" value="ECO:0007669"/>
    <property type="project" value="TreeGrafter"/>
</dbReference>
<accession>A0A2U2BI85</accession>
<proteinExistence type="inferred from homology"/>
<evidence type="ECO:0000259" key="10">
    <source>
        <dbReference type="SMART" id="SM00478"/>
    </source>
</evidence>
<keyword evidence="5" id="KW-0489">Methyltransferase</keyword>
<dbReference type="InterPro" id="IPR008332">
    <property type="entry name" value="MethylG_MeTrfase_N"/>
</dbReference>
<comment type="similarity">
    <text evidence="3">Belongs to the MGMT family.</text>
</comment>
<feature type="domain" description="HhH-GPD" evidence="10">
    <location>
        <begin position="97"/>
        <end position="253"/>
    </location>
</feature>
<evidence type="ECO:0000256" key="1">
    <source>
        <dbReference type="ARBA" id="ARBA00000086"/>
    </source>
</evidence>
<evidence type="ECO:0000313" key="12">
    <source>
        <dbReference type="Proteomes" id="UP000245216"/>
    </source>
</evidence>
<evidence type="ECO:0000256" key="2">
    <source>
        <dbReference type="ARBA" id="ARBA00001286"/>
    </source>
</evidence>
<keyword evidence="7" id="KW-0227">DNA damage</keyword>
<comment type="catalytic activity">
    <reaction evidence="2">
        <text>a 4-O-methyl-thymidine in DNA + L-cysteinyl-[protein] = a thymidine in DNA + S-methyl-L-cysteinyl-[protein]</text>
        <dbReference type="Rhea" id="RHEA:53428"/>
        <dbReference type="Rhea" id="RHEA-COMP:10131"/>
        <dbReference type="Rhea" id="RHEA-COMP:10132"/>
        <dbReference type="Rhea" id="RHEA-COMP:13555"/>
        <dbReference type="Rhea" id="RHEA-COMP:13556"/>
        <dbReference type="ChEBI" id="CHEBI:29950"/>
        <dbReference type="ChEBI" id="CHEBI:82612"/>
        <dbReference type="ChEBI" id="CHEBI:137386"/>
        <dbReference type="ChEBI" id="CHEBI:137387"/>
        <dbReference type="EC" id="2.1.1.63"/>
    </reaction>
</comment>
<dbReference type="Gene3D" id="1.10.10.10">
    <property type="entry name" value="Winged helix-like DNA-binding domain superfamily/Winged helix DNA-binding domain"/>
    <property type="match status" value="1"/>
</dbReference>
<dbReference type="CDD" id="cd06445">
    <property type="entry name" value="ATase"/>
    <property type="match status" value="1"/>
</dbReference>
<dbReference type="GO" id="GO:0032993">
    <property type="term" value="C:protein-DNA complex"/>
    <property type="evidence" value="ECO:0007669"/>
    <property type="project" value="TreeGrafter"/>
</dbReference>
<dbReference type="SUPFAM" id="SSF48150">
    <property type="entry name" value="DNA-glycosylase"/>
    <property type="match status" value="1"/>
</dbReference>
<dbReference type="InterPro" id="IPR001497">
    <property type="entry name" value="MethylDNA_cys_MeTrfase_AS"/>
</dbReference>
<dbReference type="InterPro" id="IPR036217">
    <property type="entry name" value="MethylDNA_cys_MeTrfase_DNAb"/>
</dbReference>
<reference evidence="11 12" key="1">
    <citation type="submission" date="2018-05" db="EMBL/GenBank/DDBJ databases">
        <title>Genome Sequence of an Efficient Indole-Degrading Bacterium, Alcaligenes sp.YBY.</title>
        <authorList>
            <person name="Yang B."/>
        </authorList>
    </citation>
    <scope>NUCLEOTIDE SEQUENCE [LARGE SCALE GENOMIC DNA]</scope>
    <source>
        <strain evidence="11 12">YBY</strain>
    </source>
</reference>